<evidence type="ECO:0000256" key="10">
    <source>
        <dbReference type="ARBA" id="ARBA00023157"/>
    </source>
</evidence>
<evidence type="ECO:0000256" key="12">
    <source>
        <dbReference type="SAM" id="MobiDB-lite"/>
    </source>
</evidence>
<evidence type="ECO:0000256" key="6">
    <source>
        <dbReference type="ARBA" id="ARBA00022729"/>
    </source>
</evidence>
<proteinExistence type="inferred from homology"/>
<evidence type="ECO:0000313" key="16">
    <source>
        <dbReference type="Proteomes" id="UP000030764"/>
    </source>
</evidence>
<evidence type="ECO:0000256" key="3">
    <source>
        <dbReference type="ARBA" id="ARBA00022645"/>
    </source>
</evidence>
<keyword evidence="16" id="KW-1185">Reference proteome</keyword>
<keyword evidence="9" id="KW-0482">Metalloprotease</keyword>
<dbReference type="GO" id="GO:0006508">
    <property type="term" value="P:proteolysis"/>
    <property type="evidence" value="ECO:0007669"/>
    <property type="project" value="UniProtKB-KW"/>
</dbReference>
<sequence length="882" mass="101068">MPSRRSRRQDWHSFSGCPLPNKFDESYERFRENFKKISRRCASVACMPGSPDDVVIDMNDLTAISKTPNFPALATFGSGSSKLCFPDFSWTSATTKRPTVDDNCPCDEPTDICMSRCNSSKLAFSMFEKSSICTVQRKAKYHETVLQNILDEEETETEPLTLKNDIPVSPVGNTVEPQKPSKPTKPKESGKTHLKAIYIFYSSMFAIKLWENCCTKKRTGRKIIDQGDAEEEEVGPRFRSKEKTAVKKDANVAAPSKDCERKAGKSKVEPAKVRQKSEVNFSFVIMIIFIFIIEVKAESKTALAPLADKQMRKVAVKKKSARNERIFKLRFETFPAIVTDAVEVPVPQESMLCEPRQRTTSDFPSAEEDVMRLGYLFDHLRLTQDRIQLWLNLQGKRRQDASMPSCVLLYWLCYFALIYSAQAASVNGSDHIDVDSGSGYKVFRFIPTSTKDLEFLKTLRLDAPKYKFSDAEGFPLLCLQRVRCHVCHNLITTTDFIILNFWKERIELNYPLDVMIPARSLETIQKLCRHHHVSYIVVVEDVQKLILQNKQLGEKRRQFAKSLRRDFVAFNRPYFDFTDYQSYDQMRQFMRSLEQRYPHNVKVHVIGKSREGRNLEMIEIGWSLSEPKKSIVWINAGVHAREWASSSTAIFIIDKATPLLNPDGYEFTRGSLHPDVRLWRKNKSPRTQCPRIGPCCRGVDLNRNFNFHFGGEGSSSNPCDETYQGPFAFSEPEARAVRDFVLKHRHALKAFIDLHTYSQLWIHPYGHRVGTYPADVNDLKSVAHKAVQELYKLYGTRYKVGSGADTLYPASGGMADWVKSVANVKYCYLIELRPSEWVYDGFILDPAEILPTARETWQGIQVVAEAVVQDSLKESKWFHRLS</sequence>
<keyword evidence="8" id="KW-0862">Zinc</keyword>
<accession>A0A085NGX5</accession>
<dbReference type="InterPro" id="IPR000834">
    <property type="entry name" value="Peptidase_M14"/>
</dbReference>
<dbReference type="AlphaFoldDB" id="A0A085NGX5"/>
<evidence type="ECO:0000256" key="8">
    <source>
        <dbReference type="ARBA" id="ARBA00022833"/>
    </source>
</evidence>
<keyword evidence="5" id="KW-0479">Metal-binding</keyword>
<keyword evidence="6" id="KW-0732">Signal</keyword>
<dbReference type="Pfam" id="PF00246">
    <property type="entry name" value="Peptidase_M14"/>
    <property type="match status" value="2"/>
</dbReference>
<dbReference type="EMBL" id="KL363200">
    <property type="protein sequence ID" value="KFD55395.1"/>
    <property type="molecule type" value="Genomic_DNA"/>
</dbReference>
<dbReference type="InterPro" id="IPR036990">
    <property type="entry name" value="M14A-like_propep"/>
</dbReference>
<name>A0A085NGX5_9BILA</name>
<evidence type="ECO:0000256" key="5">
    <source>
        <dbReference type="ARBA" id="ARBA00022723"/>
    </source>
</evidence>
<evidence type="ECO:0000313" key="14">
    <source>
        <dbReference type="EMBL" id="KFD55395.1"/>
    </source>
</evidence>
<evidence type="ECO:0000256" key="1">
    <source>
        <dbReference type="ARBA" id="ARBA00001947"/>
    </source>
</evidence>
<evidence type="ECO:0000313" key="15">
    <source>
        <dbReference type="EMBL" id="KFD68721.1"/>
    </source>
</evidence>
<dbReference type="EMBL" id="KL367502">
    <property type="protein sequence ID" value="KFD68721.1"/>
    <property type="molecule type" value="Genomic_DNA"/>
</dbReference>
<dbReference type="Gene3D" id="3.40.630.10">
    <property type="entry name" value="Zn peptidases"/>
    <property type="match status" value="1"/>
</dbReference>
<dbReference type="CDD" id="cd03860">
    <property type="entry name" value="M14_CP_A-B_like"/>
    <property type="match status" value="1"/>
</dbReference>
<feature type="compositionally biased region" description="Basic and acidic residues" evidence="12">
    <location>
        <begin position="234"/>
        <end position="250"/>
    </location>
</feature>
<dbReference type="PRINTS" id="PR00765">
    <property type="entry name" value="CRBOXYPTASEA"/>
</dbReference>
<evidence type="ECO:0000256" key="4">
    <source>
        <dbReference type="ARBA" id="ARBA00022670"/>
    </source>
</evidence>
<dbReference type="GO" id="GO:0008270">
    <property type="term" value="F:zinc ion binding"/>
    <property type="evidence" value="ECO:0007669"/>
    <property type="project" value="InterPro"/>
</dbReference>
<organism evidence="15">
    <name type="scientific">Trichuris suis</name>
    <name type="common">pig whipworm</name>
    <dbReference type="NCBI Taxonomy" id="68888"/>
    <lineage>
        <taxon>Eukaryota</taxon>
        <taxon>Metazoa</taxon>
        <taxon>Ecdysozoa</taxon>
        <taxon>Nematoda</taxon>
        <taxon>Enoplea</taxon>
        <taxon>Dorylaimia</taxon>
        <taxon>Trichinellida</taxon>
        <taxon>Trichuridae</taxon>
        <taxon>Trichuris</taxon>
    </lineage>
</organism>
<protein>
    <recommendedName>
        <fullName evidence="13">Peptidase M14 domain-containing protein</fullName>
    </recommendedName>
</protein>
<dbReference type="MEROPS" id="M14.A24"/>
<dbReference type="PANTHER" id="PTHR11705">
    <property type="entry name" value="PROTEASE FAMILY M14 CARBOXYPEPTIDASE A,B"/>
    <property type="match status" value="1"/>
</dbReference>
<dbReference type="PROSITE" id="PS52035">
    <property type="entry name" value="PEPTIDASE_M14"/>
    <property type="match status" value="1"/>
</dbReference>
<dbReference type="Gene3D" id="3.30.70.340">
    <property type="entry name" value="Metallocarboxypeptidase-like"/>
    <property type="match status" value="1"/>
</dbReference>
<evidence type="ECO:0000259" key="13">
    <source>
        <dbReference type="PROSITE" id="PS52035"/>
    </source>
</evidence>
<evidence type="ECO:0000256" key="2">
    <source>
        <dbReference type="ARBA" id="ARBA00005988"/>
    </source>
</evidence>
<evidence type="ECO:0000256" key="11">
    <source>
        <dbReference type="PROSITE-ProRule" id="PRU01379"/>
    </source>
</evidence>
<keyword evidence="10" id="KW-1015">Disulfide bond</keyword>
<reference evidence="15 16" key="1">
    <citation type="journal article" date="2014" name="Nat. Genet.">
        <title>Genome and transcriptome of the porcine whipworm Trichuris suis.</title>
        <authorList>
            <person name="Jex A.R."/>
            <person name="Nejsum P."/>
            <person name="Schwarz E.M."/>
            <person name="Hu L."/>
            <person name="Young N.D."/>
            <person name="Hall R.S."/>
            <person name="Korhonen P.K."/>
            <person name="Liao S."/>
            <person name="Thamsborg S."/>
            <person name="Xia J."/>
            <person name="Xu P."/>
            <person name="Wang S."/>
            <person name="Scheerlinck J.P."/>
            <person name="Hofmann A."/>
            <person name="Sternberg P.W."/>
            <person name="Wang J."/>
            <person name="Gasser R.B."/>
        </authorList>
    </citation>
    <scope>NUCLEOTIDE SEQUENCE [LARGE SCALE GENOMIC DNA]</scope>
    <source>
        <strain evidence="15">DCEP-RM93F</strain>
        <strain evidence="14">DCEP-RM93M</strain>
    </source>
</reference>
<dbReference type="SUPFAM" id="SSF53187">
    <property type="entry name" value="Zn-dependent exopeptidases"/>
    <property type="match status" value="1"/>
</dbReference>
<gene>
    <name evidence="14" type="ORF">M513_03735</name>
    <name evidence="15" type="ORF">M514_03735</name>
</gene>
<dbReference type="Pfam" id="PF02244">
    <property type="entry name" value="Propep_M14"/>
    <property type="match status" value="1"/>
</dbReference>
<keyword evidence="3" id="KW-0121">Carboxypeptidase</keyword>
<dbReference type="GO" id="GO:0004181">
    <property type="term" value="F:metallocarboxypeptidase activity"/>
    <property type="evidence" value="ECO:0007669"/>
    <property type="project" value="InterPro"/>
</dbReference>
<feature type="region of interest" description="Disordered" evidence="12">
    <location>
        <begin position="152"/>
        <end position="189"/>
    </location>
</feature>
<dbReference type="FunFam" id="3.40.630.10:FF:000084">
    <property type="entry name" value="Carboxypeptidase B2"/>
    <property type="match status" value="1"/>
</dbReference>
<dbReference type="SMART" id="SM00631">
    <property type="entry name" value="Zn_pept"/>
    <property type="match status" value="1"/>
</dbReference>
<feature type="region of interest" description="Disordered" evidence="12">
    <location>
        <begin position="228"/>
        <end position="270"/>
    </location>
</feature>
<feature type="active site" description="Proton donor/acceptor" evidence="11">
    <location>
        <position position="831"/>
    </location>
</feature>
<dbReference type="GO" id="GO:0005615">
    <property type="term" value="C:extracellular space"/>
    <property type="evidence" value="ECO:0007669"/>
    <property type="project" value="TreeGrafter"/>
</dbReference>
<evidence type="ECO:0000256" key="9">
    <source>
        <dbReference type="ARBA" id="ARBA00023049"/>
    </source>
</evidence>
<dbReference type="InterPro" id="IPR003146">
    <property type="entry name" value="M14A_act_pep"/>
</dbReference>
<dbReference type="Proteomes" id="UP000030764">
    <property type="component" value="Unassembled WGS sequence"/>
</dbReference>
<keyword evidence="4" id="KW-0645">Protease</keyword>
<keyword evidence="7" id="KW-0378">Hydrolase</keyword>
<comment type="similarity">
    <text evidence="2 11">Belongs to the peptidase M14 family.</text>
</comment>
<feature type="compositionally biased region" description="Basic and acidic residues" evidence="12">
    <location>
        <begin position="257"/>
        <end position="270"/>
    </location>
</feature>
<feature type="domain" description="Peptidase M14" evidence="13">
    <location>
        <begin position="579"/>
        <end position="867"/>
    </location>
</feature>
<dbReference type="Proteomes" id="UP000030758">
    <property type="component" value="Unassembled WGS sequence"/>
</dbReference>
<dbReference type="SUPFAM" id="SSF54897">
    <property type="entry name" value="Protease propeptides/inhibitors"/>
    <property type="match status" value="1"/>
</dbReference>
<dbReference type="PANTHER" id="PTHR11705:SF91">
    <property type="entry name" value="FI01817P-RELATED"/>
    <property type="match status" value="1"/>
</dbReference>
<evidence type="ECO:0000256" key="7">
    <source>
        <dbReference type="ARBA" id="ARBA00022801"/>
    </source>
</evidence>
<comment type="cofactor">
    <cofactor evidence="1">
        <name>Zn(2+)</name>
        <dbReference type="ChEBI" id="CHEBI:29105"/>
    </cofactor>
</comment>